<comment type="caution">
    <text evidence="6">The sequence shown here is derived from an EMBL/GenBank/DDBJ whole genome shotgun (WGS) entry which is preliminary data.</text>
</comment>
<organism evidence="6 7">
    <name type="scientific">Penicillium egyptiacum</name>
    <dbReference type="NCBI Taxonomy" id="1303716"/>
    <lineage>
        <taxon>Eukaryota</taxon>
        <taxon>Fungi</taxon>
        <taxon>Dikarya</taxon>
        <taxon>Ascomycota</taxon>
        <taxon>Pezizomycotina</taxon>
        <taxon>Eurotiomycetes</taxon>
        <taxon>Eurotiomycetidae</taxon>
        <taxon>Eurotiales</taxon>
        <taxon>Aspergillaceae</taxon>
        <taxon>Penicillium</taxon>
    </lineage>
</organism>
<dbReference type="CDD" id="cd12148">
    <property type="entry name" value="fungal_TF_MHR"/>
    <property type="match status" value="1"/>
</dbReference>
<evidence type="ECO:0000259" key="5">
    <source>
        <dbReference type="PROSITE" id="PS50048"/>
    </source>
</evidence>
<keyword evidence="3" id="KW-0804">Transcription</keyword>
<protein>
    <recommendedName>
        <fullName evidence="5">Zn(2)-C6 fungal-type domain-containing protein</fullName>
    </recommendedName>
</protein>
<name>A0A9W4P3E4_9EURO</name>
<dbReference type="PROSITE" id="PS50048">
    <property type="entry name" value="ZN2_CY6_FUNGAL_2"/>
    <property type="match status" value="1"/>
</dbReference>
<evidence type="ECO:0000256" key="4">
    <source>
        <dbReference type="ARBA" id="ARBA00023242"/>
    </source>
</evidence>
<evidence type="ECO:0000256" key="1">
    <source>
        <dbReference type="ARBA" id="ARBA00023015"/>
    </source>
</evidence>
<accession>A0A9W4P3E4</accession>
<evidence type="ECO:0000313" key="6">
    <source>
        <dbReference type="EMBL" id="CAG8896643.1"/>
    </source>
</evidence>
<dbReference type="InterPro" id="IPR001138">
    <property type="entry name" value="Zn2Cys6_DnaBD"/>
</dbReference>
<keyword evidence="4" id="KW-0539">Nucleus</keyword>
<evidence type="ECO:0000256" key="3">
    <source>
        <dbReference type="ARBA" id="ARBA00023163"/>
    </source>
</evidence>
<dbReference type="SUPFAM" id="SSF57701">
    <property type="entry name" value="Zn2/Cys6 DNA-binding domain"/>
    <property type="match status" value="1"/>
</dbReference>
<dbReference type="Gene3D" id="4.10.240.10">
    <property type="entry name" value="Zn(2)-C6 fungal-type DNA-binding domain"/>
    <property type="match status" value="1"/>
</dbReference>
<keyword evidence="2" id="KW-0238">DNA-binding</keyword>
<keyword evidence="1" id="KW-0805">Transcription regulation</keyword>
<evidence type="ECO:0000313" key="7">
    <source>
        <dbReference type="Proteomes" id="UP001154252"/>
    </source>
</evidence>
<gene>
    <name evidence="6" type="ORF">PEGY_LOCUS4450</name>
</gene>
<dbReference type="OrthoDB" id="4132249at2759"/>
<keyword evidence="7" id="KW-1185">Reference proteome</keyword>
<dbReference type="EMBL" id="CAJVRC010000859">
    <property type="protein sequence ID" value="CAG8896643.1"/>
    <property type="molecule type" value="Genomic_DNA"/>
</dbReference>
<dbReference type="InterPro" id="IPR036864">
    <property type="entry name" value="Zn2-C6_fun-type_DNA-bd_sf"/>
</dbReference>
<dbReference type="Pfam" id="PF00172">
    <property type="entry name" value="Zn_clus"/>
    <property type="match status" value="1"/>
</dbReference>
<dbReference type="GO" id="GO:0000981">
    <property type="term" value="F:DNA-binding transcription factor activity, RNA polymerase II-specific"/>
    <property type="evidence" value="ECO:0007669"/>
    <property type="project" value="InterPro"/>
</dbReference>
<proteinExistence type="predicted"/>
<dbReference type="PROSITE" id="PS00463">
    <property type="entry name" value="ZN2_CY6_FUNGAL_1"/>
    <property type="match status" value="1"/>
</dbReference>
<dbReference type="Proteomes" id="UP001154252">
    <property type="component" value="Unassembled WGS sequence"/>
</dbReference>
<dbReference type="CDD" id="cd00067">
    <property type="entry name" value="GAL4"/>
    <property type="match status" value="1"/>
</dbReference>
<feature type="domain" description="Zn(2)-C6 fungal-type" evidence="5">
    <location>
        <begin position="9"/>
        <end position="38"/>
    </location>
</feature>
<dbReference type="PANTHER" id="PTHR31668">
    <property type="entry name" value="GLUCOSE TRANSPORT TRANSCRIPTION REGULATOR RGT1-RELATED-RELATED"/>
    <property type="match status" value="1"/>
</dbReference>
<dbReference type="SMART" id="SM00066">
    <property type="entry name" value="GAL4"/>
    <property type="match status" value="1"/>
</dbReference>
<dbReference type="GO" id="GO:0008270">
    <property type="term" value="F:zinc ion binding"/>
    <property type="evidence" value="ECO:0007669"/>
    <property type="project" value="InterPro"/>
</dbReference>
<dbReference type="GO" id="GO:0003677">
    <property type="term" value="F:DNA binding"/>
    <property type="evidence" value="ECO:0007669"/>
    <property type="project" value="UniProtKB-KW"/>
</dbReference>
<evidence type="ECO:0000256" key="2">
    <source>
        <dbReference type="ARBA" id="ARBA00023125"/>
    </source>
</evidence>
<dbReference type="AlphaFoldDB" id="A0A9W4P3E4"/>
<dbReference type="InterPro" id="IPR050797">
    <property type="entry name" value="Carb_Metab_Trans_Reg"/>
</dbReference>
<reference evidence="6" key="1">
    <citation type="submission" date="2021-07" db="EMBL/GenBank/DDBJ databases">
        <authorList>
            <person name="Branca A.L. A."/>
        </authorList>
    </citation>
    <scope>NUCLEOTIDE SEQUENCE</scope>
</reference>
<dbReference type="PANTHER" id="PTHR31668:SF20">
    <property type="entry name" value="ZN(II)2CYS6 TRANSCRIPTION FACTOR (EUROFUNG)"/>
    <property type="match status" value="1"/>
</dbReference>
<sequence>MPDLLVKQACDACRRRKVKCISPKPCEQCRAAGLVCRTTSQRQRKGRQGQTANILNELRANQIEQELVRDANISPPSAALRLGDNIPTSHSLRTSGRCQFSKTPGLLSRELVDACSGYFFLRMRGTVPVLQPGSFQRQVDFADTCLHAYCFVTAFCAFVVTQTGFAVEHSSSEFSRGFRIEDFRNSLIEEATEARKHIDPFTDPVRQSIIIAFLLYGCHIGLGNQRHAYYFLRESTTLYTASALESQASSAQVDDDDPALAGKLFWLLVVSERAHAIRRHRPITLQVTPESPQLDDDLLPTQLEDDPLANASAIGFQCLVNLYRPFDEGFLAQWNGTNATCSIESLVRLEELIQSAVPADLDLPDILMADLRVSQQWLRIMIWQLSTTAGFLSTKPTHECMDFRYPLLIAQDLCFATWKLSRQSMETHGIGLIEKIFEVACTLIDVMACLSAAGLRSSGFKLGPQDYLKHFFTLIHDLPGGRRRFLPLLLTKIGQTLPFMVDPITVHLKLQPSSLVPRSVSEESSISATTGNDSSIEQPSAELISDSENWMNGNFNYAEMSRIGEKTPEIDEAFLQYSSYFP</sequence>